<accession>A0AAV7KTW2</accession>
<gene>
    <name evidence="2" type="ORF">NDU88_002526</name>
</gene>
<comment type="caution">
    <text evidence="2">The sequence shown here is derived from an EMBL/GenBank/DDBJ whole genome shotgun (WGS) entry which is preliminary data.</text>
</comment>
<reference evidence="2" key="1">
    <citation type="journal article" date="2022" name="bioRxiv">
        <title>Sequencing and chromosome-scale assembly of the giantPleurodeles waltlgenome.</title>
        <authorList>
            <person name="Brown T."/>
            <person name="Elewa A."/>
            <person name="Iarovenko S."/>
            <person name="Subramanian E."/>
            <person name="Araus A.J."/>
            <person name="Petzold A."/>
            <person name="Susuki M."/>
            <person name="Suzuki K.-i.T."/>
            <person name="Hayashi T."/>
            <person name="Toyoda A."/>
            <person name="Oliveira C."/>
            <person name="Osipova E."/>
            <person name="Leigh N.D."/>
            <person name="Simon A."/>
            <person name="Yun M.H."/>
        </authorList>
    </citation>
    <scope>NUCLEOTIDE SEQUENCE</scope>
    <source>
        <strain evidence="2">20211129_DDA</strain>
        <tissue evidence="2">Liver</tissue>
    </source>
</reference>
<proteinExistence type="predicted"/>
<name>A0AAV7KTW2_PLEWA</name>
<feature type="region of interest" description="Disordered" evidence="1">
    <location>
        <begin position="21"/>
        <end position="70"/>
    </location>
</feature>
<evidence type="ECO:0000313" key="3">
    <source>
        <dbReference type="Proteomes" id="UP001066276"/>
    </source>
</evidence>
<dbReference type="AlphaFoldDB" id="A0AAV7KTW2"/>
<dbReference type="Proteomes" id="UP001066276">
    <property type="component" value="Chromosome 12"/>
</dbReference>
<evidence type="ECO:0000256" key="1">
    <source>
        <dbReference type="SAM" id="MobiDB-lite"/>
    </source>
</evidence>
<evidence type="ECO:0000313" key="2">
    <source>
        <dbReference type="EMBL" id="KAJ1082358.1"/>
    </source>
</evidence>
<organism evidence="2 3">
    <name type="scientific">Pleurodeles waltl</name>
    <name type="common">Iberian ribbed newt</name>
    <dbReference type="NCBI Taxonomy" id="8319"/>
    <lineage>
        <taxon>Eukaryota</taxon>
        <taxon>Metazoa</taxon>
        <taxon>Chordata</taxon>
        <taxon>Craniata</taxon>
        <taxon>Vertebrata</taxon>
        <taxon>Euteleostomi</taxon>
        <taxon>Amphibia</taxon>
        <taxon>Batrachia</taxon>
        <taxon>Caudata</taxon>
        <taxon>Salamandroidea</taxon>
        <taxon>Salamandridae</taxon>
        <taxon>Pleurodelinae</taxon>
        <taxon>Pleurodeles</taxon>
    </lineage>
</organism>
<keyword evidence="3" id="KW-1185">Reference proteome</keyword>
<protein>
    <submittedName>
        <fullName evidence="2">Uncharacterized protein</fullName>
    </submittedName>
</protein>
<dbReference type="EMBL" id="JANPWB010000016">
    <property type="protein sequence ID" value="KAJ1082358.1"/>
    <property type="molecule type" value="Genomic_DNA"/>
</dbReference>
<sequence>MNAYDDFHCLLLYKGWIPGSSSRSTSELTIRPARCSPSSGLTSADAAGNNPALLQRPANPEGLAASKAERGECCRGTNNAIKRQTTEKRRAAVTGHGGVAQEIGKKIDIGVQVERRGTTWRR</sequence>